<keyword evidence="2" id="KW-1185">Reference proteome</keyword>
<dbReference type="RefSeq" id="WP_408074842.1">
    <property type="nucleotide sequence ID" value="NZ_JBELQB010000006.1"/>
</dbReference>
<dbReference type="Proteomes" id="UP001629059">
    <property type="component" value="Unassembled WGS sequence"/>
</dbReference>
<gene>
    <name evidence="1" type="ORF">ABS768_10105</name>
</gene>
<proteinExistence type="predicted"/>
<organism evidence="1 2">
    <name type="scientific">Flavobacterium rhizophilum</name>
    <dbReference type="NCBI Taxonomy" id="3163296"/>
    <lineage>
        <taxon>Bacteria</taxon>
        <taxon>Pseudomonadati</taxon>
        <taxon>Bacteroidota</taxon>
        <taxon>Flavobacteriia</taxon>
        <taxon>Flavobacteriales</taxon>
        <taxon>Flavobacteriaceae</taxon>
        <taxon>Flavobacterium</taxon>
    </lineage>
</organism>
<reference evidence="1 2" key="1">
    <citation type="submission" date="2024-06" db="EMBL/GenBank/DDBJ databases">
        <authorList>
            <person name="Kaempfer P."/>
            <person name="Viver T."/>
        </authorList>
    </citation>
    <scope>NUCLEOTIDE SEQUENCE [LARGE SCALE GENOMIC DNA]</scope>
    <source>
        <strain evidence="1 2">ST-75</strain>
    </source>
</reference>
<evidence type="ECO:0000313" key="2">
    <source>
        <dbReference type="Proteomes" id="UP001629059"/>
    </source>
</evidence>
<comment type="caution">
    <text evidence="1">The sequence shown here is derived from an EMBL/GenBank/DDBJ whole genome shotgun (WGS) entry which is preliminary data.</text>
</comment>
<protein>
    <submittedName>
        <fullName evidence="1">Uncharacterized protein</fullName>
    </submittedName>
</protein>
<dbReference type="EMBL" id="JBELQB010000006">
    <property type="protein sequence ID" value="MFL9837851.1"/>
    <property type="molecule type" value="Genomic_DNA"/>
</dbReference>
<sequence>MQNQFFTRLFITMLCAIFLFGCKEDKAINDDNVITVNDADTVETTKTETDKLAETGITDTLKLVFVIDSLRTLDDYKDNISRIRKVLDAKSEPTDYAVESIIPLNEKEFRFFYGLTYSTSKGDWLFFDGIIV</sequence>
<evidence type="ECO:0000313" key="1">
    <source>
        <dbReference type="EMBL" id="MFL9837851.1"/>
    </source>
</evidence>
<accession>A0ABW8YCA1</accession>
<name>A0ABW8YCA1_9FLAO</name>